<evidence type="ECO:0000313" key="5">
    <source>
        <dbReference type="Proteomes" id="UP000812961"/>
    </source>
</evidence>
<dbReference type="Pfam" id="PF09394">
    <property type="entry name" value="Inhibitor_I42"/>
    <property type="match status" value="1"/>
</dbReference>
<proteinExistence type="predicted"/>
<keyword evidence="2" id="KW-0789">Thiol protease inhibitor</keyword>
<gene>
    <name evidence="4" type="ORF">K1Y79_03585</name>
</gene>
<dbReference type="Proteomes" id="UP000812961">
    <property type="component" value="Unassembled WGS sequence"/>
</dbReference>
<dbReference type="RefSeq" id="WP_220248627.1">
    <property type="nucleotide sequence ID" value="NZ_JAICCF010000001.1"/>
</dbReference>
<accession>A0ABS7G7H2</accession>
<feature type="domain" description="Proteinase inhibitor I42 chagasin" evidence="3">
    <location>
        <begin position="8"/>
        <end position="91"/>
    </location>
</feature>
<protein>
    <submittedName>
        <fullName evidence="4">Protease inhibitor I42 family protein</fullName>
    </submittedName>
</protein>
<dbReference type="SUPFAM" id="SSF141066">
    <property type="entry name" value="ICP-like"/>
    <property type="match status" value="1"/>
</dbReference>
<reference evidence="4 5" key="1">
    <citation type="submission" date="2021-08" db="EMBL/GenBank/DDBJ databases">
        <title>The genome sequence of Chitinophaga sp. B61.</title>
        <authorList>
            <person name="Zhang X."/>
        </authorList>
    </citation>
    <scope>NUCLEOTIDE SEQUENCE [LARGE SCALE GENOMIC DNA]</scope>
    <source>
        <strain evidence="4 5">B61</strain>
    </source>
</reference>
<comment type="caution">
    <text evidence="4">The sequence shown here is derived from an EMBL/GenBank/DDBJ whole genome shotgun (WGS) entry which is preliminary data.</text>
</comment>
<evidence type="ECO:0000256" key="2">
    <source>
        <dbReference type="ARBA" id="ARBA00022704"/>
    </source>
</evidence>
<organism evidence="4 5">
    <name type="scientific">Chitinophaga rhizophila</name>
    <dbReference type="NCBI Taxonomy" id="2866212"/>
    <lineage>
        <taxon>Bacteria</taxon>
        <taxon>Pseudomonadati</taxon>
        <taxon>Bacteroidota</taxon>
        <taxon>Chitinophagia</taxon>
        <taxon>Chitinophagales</taxon>
        <taxon>Chitinophagaceae</taxon>
        <taxon>Chitinophaga</taxon>
    </lineage>
</organism>
<sequence length="99" mass="10748">MESEVKAIKAGTSLSILLPGLATAGFRWFVQISGTDCVEVQPSDDAIDSPLQKAGMGNEESFMINGKMPGHATVIFEQRRAWEKEGPAINSRKLEITVI</sequence>
<dbReference type="GO" id="GO:0030414">
    <property type="term" value="F:peptidase inhibitor activity"/>
    <property type="evidence" value="ECO:0007669"/>
    <property type="project" value="UniProtKB-KW"/>
</dbReference>
<evidence type="ECO:0000256" key="1">
    <source>
        <dbReference type="ARBA" id="ARBA00022690"/>
    </source>
</evidence>
<keyword evidence="1 4" id="KW-0646">Protease inhibitor</keyword>
<dbReference type="EMBL" id="JAICCF010000001">
    <property type="protein sequence ID" value="MBW8683406.1"/>
    <property type="molecule type" value="Genomic_DNA"/>
</dbReference>
<dbReference type="InterPro" id="IPR018990">
    <property type="entry name" value="Prot_inh_I42_chagasin"/>
</dbReference>
<dbReference type="InterPro" id="IPR036331">
    <property type="entry name" value="Chagasin-like_sf"/>
</dbReference>
<name>A0ABS7G7H2_9BACT</name>
<keyword evidence="5" id="KW-1185">Reference proteome</keyword>
<dbReference type="Gene3D" id="2.60.40.2020">
    <property type="match status" value="1"/>
</dbReference>
<evidence type="ECO:0000313" key="4">
    <source>
        <dbReference type="EMBL" id="MBW8683406.1"/>
    </source>
</evidence>
<evidence type="ECO:0000259" key="3">
    <source>
        <dbReference type="Pfam" id="PF09394"/>
    </source>
</evidence>